<proteinExistence type="predicted"/>
<dbReference type="OrthoDB" id="71427at2157"/>
<dbReference type="InterPro" id="IPR038731">
    <property type="entry name" value="RgtA/B/C-like"/>
</dbReference>
<feature type="transmembrane region" description="Helical" evidence="8">
    <location>
        <begin position="263"/>
        <end position="287"/>
    </location>
</feature>
<evidence type="ECO:0000313" key="10">
    <source>
        <dbReference type="EMBL" id="EKF86044.1"/>
    </source>
</evidence>
<feature type="transmembrane region" description="Helical" evidence="8">
    <location>
        <begin position="308"/>
        <end position="326"/>
    </location>
</feature>
<name>K2RCK9_METFP</name>
<dbReference type="PANTHER" id="PTHR33908">
    <property type="entry name" value="MANNOSYLTRANSFERASE YKCB-RELATED"/>
    <property type="match status" value="1"/>
</dbReference>
<keyword evidence="2" id="KW-1003">Cell membrane</keyword>
<evidence type="ECO:0000256" key="7">
    <source>
        <dbReference type="ARBA" id="ARBA00023136"/>
    </source>
</evidence>
<keyword evidence="6 8" id="KW-1133">Transmembrane helix</keyword>
<feature type="domain" description="Glycosyltransferase RgtA/B/C/D-like" evidence="9">
    <location>
        <begin position="67"/>
        <end position="214"/>
    </location>
</feature>
<feature type="transmembrane region" description="Helical" evidence="8">
    <location>
        <begin position="15"/>
        <end position="33"/>
    </location>
</feature>
<dbReference type="RefSeq" id="WP_004030500.1">
    <property type="nucleotide sequence ID" value="NZ_AMPO01000004.1"/>
</dbReference>
<evidence type="ECO:0000256" key="5">
    <source>
        <dbReference type="ARBA" id="ARBA00022692"/>
    </source>
</evidence>
<reference evidence="10 11" key="1">
    <citation type="journal article" date="2012" name="J. Bacteriol.">
        <title>Draft genome sequence of Methanobacterium formicicum DSM 3637, an archaebacterium isolated from the methane producer amoeba Pelomyxa palustris.</title>
        <authorList>
            <person name="Gutierrez G."/>
        </authorList>
    </citation>
    <scope>NUCLEOTIDE SEQUENCE [LARGE SCALE GENOMIC DNA]</scope>
    <source>
        <strain evidence="11">DSM 3637 / PP1</strain>
    </source>
</reference>
<dbReference type="AlphaFoldDB" id="K2RCK9"/>
<dbReference type="GO" id="GO:0016763">
    <property type="term" value="F:pentosyltransferase activity"/>
    <property type="evidence" value="ECO:0007669"/>
    <property type="project" value="TreeGrafter"/>
</dbReference>
<dbReference type="PATRIC" id="fig|1204725.3.peg.1234"/>
<organism evidence="10 11">
    <name type="scientific">Methanobacterium formicicum (strain DSM 3637 / PP1)</name>
    <dbReference type="NCBI Taxonomy" id="1204725"/>
    <lineage>
        <taxon>Archaea</taxon>
        <taxon>Methanobacteriati</taxon>
        <taxon>Methanobacteriota</taxon>
        <taxon>Methanomada group</taxon>
        <taxon>Methanobacteria</taxon>
        <taxon>Methanobacteriales</taxon>
        <taxon>Methanobacteriaceae</taxon>
        <taxon>Methanobacterium</taxon>
    </lineage>
</organism>
<evidence type="ECO:0000259" key="9">
    <source>
        <dbReference type="Pfam" id="PF13231"/>
    </source>
</evidence>
<gene>
    <name evidence="10" type="ORF">A994_06141</name>
</gene>
<sequence length="542" mass="63199">MYLKLREYVRDHDSLVFGVILVFFVALIAYYRVQIQIEIGPIWDTFDFLSNAMFFAGQGFGYTDLTRPPFFPFLTSLIFRLGVVSESVIFYLDASFLVFGAIGLYLFFRMKFEAMESFLGSLLFSTFPVVVLFIGVGLTDIPSVVLSIWALYATVLAVKKNSLFFYFSFPLAMLAFLTRYPAGFIIFPIFFYLAINRHDVSLKNMFGGMLLSLLPGLIVLLFFYNQFGNPLGPLSSFYGSTQKSWSTTYVYYHPDPLYFLKNLILYIGVGGLTIISIMVFSIFIYLITKLKSVKLKFKELSNYETERFTKIKILLFISLLLIFVITFAWTHYLVSEGLFFVLSLLTYNILRKSEVKDLDFHFLFMSWFMAFFIFHSVYIIKDDRYFVTMAPALSYFLILVFSEIKRTWDIKIKYKNILYNLLAFLLVLMVLVSAVDYIPAIKENESPNTEKLSNVQMASQWLKVNDPQYQDKKTSADLWPFFSWYLKTNVSQVPLFNTQESYENWLNTDKPDYYLSIVEGLNLTNYNPIKQFGIVTIYKRRT</sequence>
<feature type="transmembrane region" description="Helical" evidence="8">
    <location>
        <begin position="416"/>
        <end position="438"/>
    </location>
</feature>
<keyword evidence="7 8" id="KW-0472">Membrane</keyword>
<feature type="transmembrane region" description="Helical" evidence="8">
    <location>
        <begin position="129"/>
        <end position="152"/>
    </location>
</feature>
<dbReference type="Proteomes" id="UP000007360">
    <property type="component" value="Unassembled WGS sequence"/>
</dbReference>
<feature type="transmembrane region" description="Helical" evidence="8">
    <location>
        <begin position="362"/>
        <end position="380"/>
    </location>
</feature>
<keyword evidence="3" id="KW-0328">Glycosyltransferase</keyword>
<protein>
    <recommendedName>
        <fullName evidence="9">Glycosyltransferase RgtA/B/C/D-like domain-containing protein</fullName>
    </recommendedName>
</protein>
<feature type="transmembrane region" description="Helical" evidence="8">
    <location>
        <begin position="164"/>
        <end position="193"/>
    </location>
</feature>
<comment type="subcellular location">
    <subcellularLocation>
        <location evidence="1">Cell membrane</location>
        <topology evidence="1">Multi-pass membrane protein</topology>
    </subcellularLocation>
</comment>
<dbReference type="PANTHER" id="PTHR33908:SF11">
    <property type="entry name" value="MEMBRANE PROTEIN"/>
    <property type="match status" value="1"/>
</dbReference>
<evidence type="ECO:0000256" key="3">
    <source>
        <dbReference type="ARBA" id="ARBA00022676"/>
    </source>
</evidence>
<keyword evidence="5 8" id="KW-0812">Transmembrane</keyword>
<dbReference type="Pfam" id="PF13231">
    <property type="entry name" value="PMT_2"/>
    <property type="match status" value="1"/>
</dbReference>
<dbReference type="InterPro" id="IPR050297">
    <property type="entry name" value="LipidA_mod_glycosyltrf_83"/>
</dbReference>
<evidence type="ECO:0000313" key="11">
    <source>
        <dbReference type="Proteomes" id="UP000007360"/>
    </source>
</evidence>
<evidence type="ECO:0000256" key="1">
    <source>
        <dbReference type="ARBA" id="ARBA00004651"/>
    </source>
</evidence>
<comment type="caution">
    <text evidence="10">The sequence shown here is derived from an EMBL/GenBank/DDBJ whole genome shotgun (WGS) entry which is preliminary data.</text>
</comment>
<dbReference type="GO" id="GO:0005886">
    <property type="term" value="C:plasma membrane"/>
    <property type="evidence" value="ECO:0007669"/>
    <property type="project" value="UniProtKB-SubCell"/>
</dbReference>
<evidence type="ECO:0000256" key="4">
    <source>
        <dbReference type="ARBA" id="ARBA00022679"/>
    </source>
</evidence>
<evidence type="ECO:0000256" key="8">
    <source>
        <dbReference type="SAM" id="Phobius"/>
    </source>
</evidence>
<accession>K2RCK9</accession>
<dbReference type="EMBL" id="AMPO01000004">
    <property type="protein sequence ID" value="EKF86044.1"/>
    <property type="molecule type" value="Genomic_DNA"/>
</dbReference>
<evidence type="ECO:0000256" key="2">
    <source>
        <dbReference type="ARBA" id="ARBA00022475"/>
    </source>
</evidence>
<feature type="transmembrane region" description="Helical" evidence="8">
    <location>
        <begin position="332"/>
        <end position="350"/>
    </location>
</feature>
<evidence type="ECO:0000256" key="6">
    <source>
        <dbReference type="ARBA" id="ARBA00022989"/>
    </source>
</evidence>
<feature type="transmembrane region" description="Helical" evidence="8">
    <location>
        <begin position="386"/>
        <end position="404"/>
    </location>
</feature>
<keyword evidence="11" id="KW-1185">Reference proteome</keyword>
<dbReference type="GO" id="GO:0008610">
    <property type="term" value="P:lipid biosynthetic process"/>
    <property type="evidence" value="ECO:0007669"/>
    <property type="project" value="UniProtKB-ARBA"/>
</dbReference>
<feature type="transmembrane region" description="Helical" evidence="8">
    <location>
        <begin position="88"/>
        <end position="108"/>
    </location>
</feature>
<keyword evidence="4" id="KW-0808">Transferase</keyword>
<feature type="transmembrane region" description="Helical" evidence="8">
    <location>
        <begin position="205"/>
        <end position="224"/>
    </location>
</feature>